<feature type="transmembrane region" description="Helical" evidence="1">
    <location>
        <begin position="39"/>
        <end position="61"/>
    </location>
</feature>
<keyword evidence="1" id="KW-1133">Transmembrane helix</keyword>
<sequence length="104" mass="12514">MPANIFSCKENHYLNFVIIILQCSLFPQDLRKIKNKTKIWGKFCLLAISHELMFTLCFLFFTEKKISYLIDSFPLRFFALKRKVRTLSNEHFIKNQFYIILVKN</sequence>
<reference evidence="2 3" key="1">
    <citation type="journal article" date="2018" name="Sci. Rep.">
        <title>Genomic signatures of local adaptation to the degree of environmental predictability in rotifers.</title>
        <authorList>
            <person name="Franch-Gras L."/>
            <person name="Hahn C."/>
            <person name="Garcia-Roger E.M."/>
            <person name="Carmona M.J."/>
            <person name="Serra M."/>
            <person name="Gomez A."/>
        </authorList>
    </citation>
    <scope>NUCLEOTIDE SEQUENCE [LARGE SCALE GENOMIC DNA]</scope>
    <source>
        <strain evidence="2">HYR1</strain>
    </source>
</reference>
<keyword evidence="1" id="KW-0472">Membrane</keyword>
<keyword evidence="3" id="KW-1185">Reference proteome</keyword>
<evidence type="ECO:0000313" key="2">
    <source>
        <dbReference type="EMBL" id="RMZ94198.1"/>
    </source>
</evidence>
<evidence type="ECO:0000256" key="1">
    <source>
        <dbReference type="SAM" id="Phobius"/>
    </source>
</evidence>
<dbReference type="AlphaFoldDB" id="A0A3M7P550"/>
<comment type="caution">
    <text evidence="2">The sequence shown here is derived from an EMBL/GenBank/DDBJ whole genome shotgun (WGS) entry which is preliminary data.</text>
</comment>
<gene>
    <name evidence="2" type="ORF">BpHYR1_013628</name>
</gene>
<keyword evidence="1" id="KW-0812">Transmembrane</keyword>
<organism evidence="2 3">
    <name type="scientific">Brachionus plicatilis</name>
    <name type="common">Marine rotifer</name>
    <name type="synonym">Brachionus muelleri</name>
    <dbReference type="NCBI Taxonomy" id="10195"/>
    <lineage>
        <taxon>Eukaryota</taxon>
        <taxon>Metazoa</taxon>
        <taxon>Spiralia</taxon>
        <taxon>Gnathifera</taxon>
        <taxon>Rotifera</taxon>
        <taxon>Eurotatoria</taxon>
        <taxon>Monogononta</taxon>
        <taxon>Pseudotrocha</taxon>
        <taxon>Ploima</taxon>
        <taxon>Brachionidae</taxon>
        <taxon>Brachionus</taxon>
    </lineage>
</organism>
<proteinExistence type="predicted"/>
<protein>
    <submittedName>
        <fullName evidence="2">Uncharacterized protein</fullName>
    </submittedName>
</protein>
<name>A0A3M7P550_BRAPC</name>
<dbReference type="EMBL" id="REGN01013231">
    <property type="protein sequence ID" value="RMZ94198.1"/>
    <property type="molecule type" value="Genomic_DNA"/>
</dbReference>
<dbReference type="Proteomes" id="UP000276133">
    <property type="component" value="Unassembled WGS sequence"/>
</dbReference>
<accession>A0A3M7P550</accession>
<evidence type="ECO:0000313" key="3">
    <source>
        <dbReference type="Proteomes" id="UP000276133"/>
    </source>
</evidence>